<sequence>MTETTVAICLSALWCSLFPWRLHLQIRTSALQELPTLHSTNPWHRQPFGSPAQTIDVGDTPGARMAQRQRDTMMYRARIFTSFVIRRTNLQILATIVPAHPRIVTISKKFRPFVSAGGYGAEVIREDDDFSWLEKHTVRSTLVPRPDVSFRQAQG</sequence>
<dbReference type="EMBL" id="JAUEPT010000043">
    <property type="protein sequence ID" value="KAK0438376.1"/>
    <property type="molecule type" value="Genomic_DNA"/>
</dbReference>
<gene>
    <name evidence="3" type="ORF">EV421DRAFT_962518</name>
</gene>
<keyword evidence="4" id="KW-1185">Reference proteome</keyword>
<feature type="chain" id="PRO_5041364839" evidence="2">
    <location>
        <begin position="25"/>
        <end position="155"/>
    </location>
</feature>
<keyword evidence="2" id="KW-0732">Signal</keyword>
<proteinExistence type="predicted"/>
<dbReference type="AlphaFoldDB" id="A0AA39MKN3"/>
<dbReference type="Proteomes" id="UP001175226">
    <property type="component" value="Unassembled WGS sequence"/>
</dbReference>
<protein>
    <submittedName>
        <fullName evidence="3">Uncharacterized protein</fullName>
    </submittedName>
</protein>
<feature type="signal peptide" evidence="2">
    <location>
        <begin position="1"/>
        <end position="24"/>
    </location>
</feature>
<organism evidence="3 4">
    <name type="scientific">Armillaria borealis</name>
    <dbReference type="NCBI Taxonomy" id="47425"/>
    <lineage>
        <taxon>Eukaryota</taxon>
        <taxon>Fungi</taxon>
        <taxon>Dikarya</taxon>
        <taxon>Basidiomycota</taxon>
        <taxon>Agaricomycotina</taxon>
        <taxon>Agaricomycetes</taxon>
        <taxon>Agaricomycetidae</taxon>
        <taxon>Agaricales</taxon>
        <taxon>Marasmiineae</taxon>
        <taxon>Physalacriaceae</taxon>
        <taxon>Armillaria</taxon>
    </lineage>
</organism>
<evidence type="ECO:0000256" key="2">
    <source>
        <dbReference type="SAM" id="SignalP"/>
    </source>
</evidence>
<name>A0AA39MKN3_9AGAR</name>
<evidence type="ECO:0000313" key="3">
    <source>
        <dbReference type="EMBL" id="KAK0438376.1"/>
    </source>
</evidence>
<evidence type="ECO:0000313" key="4">
    <source>
        <dbReference type="Proteomes" id="UP001175226"/>
    </source>
</evidence>
<evidence type="ECO:0000256" key="1">
    <source>
        <dbReference type="SAM" id="MobiDB-lite"/>
    </source>
</evidence>
<reference evidence="3" key="1">
    <citation type="submission" date="2023-06" db="EMBL/GenBank/DDBJ databases">
        <authorList>
            <consortium name="Lawrence Berkeley National Laboratory"/>
            <person name="Ahrendt S."/>
            <person name="Sahu N."/>
            <person name="Indic B."/>
            <person name="Wong-Bajracharya J."/>
            <person name="Merenyi Z."/>
            <person name="Ke H.-M."/>
            <person name="Monk M."/>
            <person name="Kocsube S."/>
            <person name="Drula E."/>
            <person name="Lipzen A."/>
            <person name="Balint B."/>
            <person name="Henrissat B."/>
            <person name="Andreopoulos B."/>
            <person name="Martin F.M."/>
            <person name="Harder C.B."/>
            <person name="Rigling D."/>
            <person name="Ford K.L."/>
            <person name="Foster G.D."/>
            <person name="Pangilinan J."/>
            <person name="Papanicolaou A."/>
            <person name="Barry K."/>
            <person name="LaButti K."/>
            <person name="Viragh M."/>
            <person name="Koriabine M."/>
            <person name="Yan M."/>
            <person name="Riley R."/>
            <person name="Champramary S."/>
            <person name="Plett K.L."/>
            <person name="Tsai I.J."/>
            <person name="Slot J."/>
            <person name="Sipos G."/>
            <person name="Plett J."/>
            <person name="Nagy L.G."/>
            <person name="Grigoriev I.V."/>
        </authorList>
    </citation>
    <scope>NUCLEOTIDE SEQUENCE</scope>
    <source>
        <strain evidence="3">FPL87.14</strain>
    </source>
</reference>
<feature type="region of interest" description="Disordered" evidence="1">
    <location>
        <begin position="42"/>
        <end position="61"/>
    </location>
</feature>
<accession>A0AA39MKN3</accession>
<comment type="caution">
    <text evidence="3">The sequence shown here is derived from an EMBL/GenBank/DDBJ whole genome shotgun (WGS) entry which is preliminary data.</text>
</comment>